<organism evidence="2 3">
    <name type="scientific">Dreissena polymorpha</name>
    <name type="common">Zebra mussel</name>
    <name type="synonym">Mytilus polymorpha</name>
    <dbReference type="NCBI Taxonomy" id="45954"/>
    <lineage>
        <taxon>Eukaryota</taxon>
        <taxon>Metazoa</taxon>
        <taxon>Spiralia</taxon>
        <taxon>Lophotrochozoa</taxon>
        <taxon>Mollusca</taxon>
        <taxon>Bivalvia</taxon>
        <taxon>Autobranchia</taxon>
        <taxon>Heteroconchia</taxon>
        <taxon>Euheterodonta</taxon>
        <taxon>Imparidentia</taxon>
        <taxon>Neoheterodontei</taxon>
        <taxon>Myida</taxon>
        <taxon>Dreissenoidea</taxon>
        <taxon>Dreissenidae</taxon>
        <taxon>Dreissena</taxon>
    </lineage>
</organism>
<dbReference type="EMBL" id="JAIWYP010000008">
    <property type="protein sequence ID" value="KAH3786777.1"/>
    <property type="molecule type" value="Genomic_DNA"/>
</dbReference>
<name>A0A9D4EV18_DREPO</name>
<sequence length="98" mass="11153">MASNSTQKEDITKQKASELTEVSEISESESEESEEKCKENDNKRKYISSVSEQYISINSTKEEGKQQSQKKPKHKKSKMQEAANNESKDNISFNDSSK</sequence>
<keyword evidence="3" id="KW-1185">Reference proteome</keyword>
<reference evidence="2" key="1">
    <citation type="journal article" date="2019" name="bioRxiv">
        <title>The Genome of the Zebra Mussel, Dreissena polymorpha: A Resource for Invasive Species Research.</title>
        <authorList>
            <person name="McCartney M.A."/>
            <person name="Auch B."/>
            <person name="Kono T."/>
            <person name="Mallez S."/>
            <person name="Zhang Y."/>
            <person name="Obille A."/>
            <person name="Becker A."/>
            <person name="Abrahante J.E."/>
            <person name="Garbe J."/>
            <person name="Badalamenti J.P."/>
            <person name="Herman A."/>
            <person name="Mangelson H."/>
            <person name="Liachko I."/>
            <person name="Sullivan S."/>
            <person name="Sone E.D."/>
            <person name="Koren S."/>
            <person name="Silverstein K.A.T."/>
            <person name="Beckman K.B."/>
            <person name="Gohl D.M."/>
        </authorList>
    </citation>
    <scope>NUCLEOTIDE SEQUENCE</scope>
    <source>
        <strain evidence="2">Duluth1</strain>
        <tissue evidence="2">Whole animal</tissue>
    </source>
</reference>
<evidence type="ECO:0000313" key="2">
    <source>
        <dbReference type="EMBL" id="KAH3786777.1"/>
    </source>
</evidence>
<feature type="compositionally biased region" description="Basic and acidic residues" evidence="1">
    <location>
        <begin position="35"/>
        <end position="44"/>
    </location>
</feature>
<dbReference type="Proteomes" id="UP000828390">
    <property type="component" value="Unassembled WGS sequence"/>
</dbReference>
<proteinExistence type="predicted"/>
<feature type="compositionally biased region" description="Basic residues" evidence="1">
    <location>
        <begin position="68"/>
        <end position="77"/>
    </location>
</feature>
<reference evidence="2" key="2">
    <citation type="submission" date="2020-11" db="EMBL/GenBank/DDBJ databases">
        <authorList>
            <person name="McCartney M.A."/>
            <person name="Auch B."/>
            <person name="Kono T."/>
            <person name="Mallez S."/>
            <person name="Becker A."/>
            <person name="Gohl D.M."/>
            <person name="Silverstein K.A.T."/>
            <person name="Koren S."/>
            <person name="Bechman K.B."/>
            <person name="Herman A."/>
            <person name="Abrahante J.E."/>
            <person name="Garbe J."/>
        </authorList>
    </citation>
    <scope>NUCLEOTIDE SEQUENCE</scope>
    <source>
        <strain evidence="2">Duluth1</strain>
        <tissue evidence="2">Whole animal</tissue>
    </source>
</reference>
<evidence type="ECO:0000313" key="3">
    <source>
        <dbReference type="Proteomes" id="UP000828390"/>
    </source>
</evidence>
<feature type="compositionally biased region" description="Polar residues" evidence="1">
    <location>
        <begin position="82"/>
        <end position="98"/>
    </location>
</feature>
<comment type="caution">
    <text evidence="2">The sequence shown here is derived from an EMBL/GenBank/DDBJ whole genome shotgun (WGS) entry which is preliminary data.</text>
</comment>
<accession>A0A9D4EV18</accession>
<evidence type="ECO:0000256" key="1">
    <source>
        <dbReference type="SAM" id="MobiDB-lite"/>
    </source>
</evidence>
<feature type="compositionally biased region" description="Basic and acidic residues" evidence="1">
    <location>
        <begin position="7"/>
        <end position="18"/>
    </location>
</feature>
<feature type="region of interest" description="Disordered" evidence="1">
    <location>
        <begin position="1"/>
        <end position="98"/>
    </location>
</feature>
<feature type="compositionally biased region" description="Acidic residues" evidence="1">
    <location>
        <begin position="24"/>
        <end position="34"/>
    </location>
</feature>
<protein>
    <submittedName>
        <fullName evidence="2">Uncharacterized protein</fullName>
    </submittedName>
</protein>
<feature type="compositionally biased region" description="Polar residues" evidence="1">
    <location>
        <begin position="48"/>
        <end position="59"/>
    </location>
</feature>
<gene>
    <name evidence="2" type="ORF">DPMN_164886</name>
</gene>
<dbReference type="AlphaFoldDB" id="A0A9D4EV18"/>